<dbReference type="AlphaFoldDB" id="A0A1L1PDI6"/>
<evidence type="ECO:0000313" key="5">
    <source>
        <dbReference type="EMBL" id="CDN85829.1"/>
    </source>
</evidence>
<protein>
    <submittedName>
        <fullName evidence="5">Putative lipoprotein</fullName>
    </submittedName>
</protein>
<evidence type="ECO:0000256" key="3">
    <source>
        <dbReference type="ARBA" id="ARBA00023180"/>
    </source>
</evidence>
<dbReference type="PANTHER" id="PTHR36220">
    <property type="entry name" value="UNNAMED PRODUCT"/>
    <property type="match status" value="1"/>
</dbReference>
<evidence type="ECO:0000256" key="2">
    <source>
        <dbReference type="ARBA" id="ARBA00022737"/>
    </source>
</evidence>
<reference evidence="6" key="1">
    <citation type="submission" date="2014-11" db="EMBL/GenBank/DDBJ databases">
        <title>Draft genome sequence of Hydrogenophaga intermedia S1.</title>
        <authorList>
            <person name="Gan H.M."/>
            <person name="Chew T.H."/>
            <person name="Stolz A."/>
        </authorList>
    </citation>
    <scope>NUCLEOTIDE SEQUENCE [LARGE SCALE GENOMIC DNA]</scope>
    <source>
        <strain evidence="6">S1</strain>
    </source>
</reference>
<keyword evidence="6" id="KW-1185">Reference proteome</keyword>
<dbReference type="InterPro" id="IPR013519">
    <property type="entry name" value="Int_alpha_beta-p"/>
</dbReference>
<dbReference type="Gene3D" id="2.130.10.130">
    <property type="entry name" value="Integrin alpha, N-terminal"/>
    <property type="match status" value="2"/>
</dbReference>
<feature type="signal peptide" evidence="4">
    <location>
        <begin position="1"/>
        <end position="19"/>
    </location>
</feature>
<dbReference type="SUPFAM" id="SSF75011">
    <property type="entry name" value="3-carboxy-cis,cis-mucoante lactonizing enzyme"/>
    <property type="match status" value="1"/>
</dbReference>
<dbReference type="PROSITE" id="PS51470">
    <property type="entry name" value="FG_GAP"/>
    <property type="match status" value="1"/>
</dbReference>
<dbReference type="PROSITE" id="PS51257">
    <property type="entry name" value="PROKAR_LIPOPROTEIN"/>
    <property type="match status" value="1"/>
</dbReference>
<dbReference type="InterPro" id="IPR013783">
    <property type="entry name" value="Ig-like_fold"/>
</dbReference>
<name>A0A1L1PDI6_HYDIT</name>
<evidence type="ECO:0000256" key="4">
    <source>
        <dbReference type="SAM" id="SignalP"/>
    </source>
</evidence>
<gene>
    <name evidence="5" type="ORF">BN948_00224</name>
</gene>
<dbReference type="PANTHER" id="PTHR36220:SF1">
    <property type="entry name" value="GAMMA TUBULIN COMPLEX COMPONENT C-TERMINAL DOMAIN-CONTAINING PROTEIN"/>
    <property type="match status" value="1"/>
</dbReference>
<evidence type="ECO:0000313" key="6">
    <source>
        <dbReference type="Proteomes" id="UP000028878"/>
    </source>
</evidence>
<dbReference type="EMBL" id="CCAE010000001">
    <property type="protein sequence ID" value="CDN85829.1"/>
    <property type="molecule type" value="Genomic_DNA"/>
</dbReference>
<dbReference type="Proteomes" id="UP000028878">
    <property type="component" value="Unassembled WGS sequence"/>
</dbReference>
<dbReference type="InterPro" id="IPR013517">
    <property type="entry name" value="FG-GAP"/>
</dbReference>
<keyword evidence="5" id="KW-0449">Lipoprotein</keyword>
<dbReference type="Pfam" id="PF14312">
    <property type="entry name" value="FG-GAP_2"/>
    <property type="match status" value="1"/>
</dbReference>
<keyword evidence="3" id="KW-0325">Glycoprotein</keyword>
<dbReference type="InterPro" id="IPR028994">
    <property type="entry name" value="Integrin_alpha_N"/>
</dbReference>
<keyword evidence="1 4" id="KW-0732">Signal</keyword>
<sequence length="599" mass="60823" precursor="true">MRVLSVGGVLACLVLVACGGQPWCDPEAAGPAAGAPGGGGAGGTGGDTVLLQAPQLTVDVSYIKTFSLAWSAVAGATTYRLIEDIDGPAGPQAGRVIAEVPADQHSFSTEVFLPDRINASYQVLACNGTGCTESAPTGVVDIDRGIGFFKASQVAEDDQFGASLAISADGQLFAVGVPGENGDNAGIDSVFSEIIGENDPRIGAVYVFRRSDGVWVRDAYIKPATAQTRGYFGASVALAGDAQGYTLLVGAPEDANGTPAVGRSGAFYVFERAANGGWAQDSYFKADTPVAGAEFGFSVSLSQDRQWAAVGQPYGPDGGSVLLYQRTPAGWEYREALRGSNTESDDAFGEALQLDATRATLVVGAAGEDGALVAVPDSPATDNDAASAAGAVYVFKRNGVTWEQSTYLKAPVPEELNAFGASVALSSAGTTMVVGEPGAIVGTTAGAGLVLGRVHLFHLVGSTWVRELDFISPLGLADGAFGTKVALATDADGATLVITDPNENTAGSGLTAAPAPDGLTVSSGSAFVYRREGMGAWSAPVPVKAPNNQPNLRFGASLALSAHRGTLAVFGRDNSGLTGIGATPTTDTSVPASGAVYLY</sequence>
<proteinExistence type="predicted"/>
<dbReference type="Gene3D" id="2.60.40.10">
    <property type="entry name" value="Immunoglobulins"/>
    <property type="match status" value="1"/>
</dbReference>
<keyword evidence="2" id="KW-0677">Repeat</keyword>
<dbReference type="SMART" id="SM00191">
    <property type="entry name" value="Int_alpha"/>
    <property type="match status" value="4"/>
</dbReference>
<accession>A0A1L1PDI6</accession>
<organism evidence="5 6">
    <name type="scientific">Hydrogenophaga intermedia</name>
    <dbReference type="NCBI Taxonomy" id="65786"/>
    <lineage>
        <taxon>Bacteria</taxon>
        <taxon>Pseudomonadati</taxon>
        <taxon>Pseudomonadota</taxon>
        <taxon>Betaproteobacteria</taxon>
        <taxon>Burkholderiales</taxon>
        <taxon>Comamonadaceae</taxon>
        <taxon>Hydrogenophaga</taxon>
    </lineage>
</organism>
<evidence type="ECO:0000256" key="1">
    <source>
        <dbReference type="ARBA" id="ARBA00022729"/>
    </source>
</evidence>
<feature type="chain" id="PRO_5009681313" evidence="4">
    <location>
        <begin position="20"/>
        <end position="599"/>
    </location>
</feature>